<evidence type="ECO:0000313" key="1">
    <source>
        <dbReference type="EMBL" id="QBZ53724.1"/>
    </source>
</evidence>
<protein>
    <submittedName>
        <fullName evidence="1">Uncharacterized protein</fullName>
    </submittedName>
</protein>
<proteinExistence type="predicted"/>
<feature type="non-terminal residue" evidence="1">
    <location>
        <position position="143"/>
    </location>
</feature>
<sequence>MVVGSCWWMAGVQFGEVKATDVRCTNMDGGLRQRPADINILQVEALVLAVVASLLYRFLMGDQSTLSKAPENLARWTPPSITSPESRQALRLHKQAYKVRNKQAHLAVDLHPEVDAKHLAVLPLFECAFRAALDGLCRVNSST</sequence>
<dbReference type="AlphaFoldDB" id="A0A4P7N1L8"/>
<dbReference type="EMBL" id="CP034204">
    <property type="protein sequence ID" value="QBZ53724.1"/>
    <property type="molecule type" value="Genomic_DNA"/>
</dbReference>
<name>A0A4P7N1L8_PYROR</name>
<dbReference type="Proteomes" id="UP000294847">
    <property type="component" value="Chromosome 1"/>
</dbReference>
<gene>
    <name evidence="1" type="ORF">PoMZ_09413</name>
</gene>
<evidence type="ECO:0000313" key="2">
    <source>
        <dbReference type="Proteomes" id="UP000294847"/>
    </source>
</evidence>
<accession>A0A4P7N1L8</accession>
<reference evidence="1 2" key="1">
    <citation type="journal article" date="2019" name="Mol. Biol. Evol.">
        <title>Blast fungal genomes show frequent chromosomal changes, gene gains and losses, and effector gene turnover.</title>
        <authorList>
            <person name="Gomez Luciano L.B."/>
            <person name="Jason Tsai I."/>
            <person name="Chuma I."/>
            <person name="Tosa Y."/>
            <person name="Chen Y.H."/>
            <person name="Li J.Y."/>
            <person name="Li M.Y."/>
            <person name="Jade Lu M.Y."/>
            <person name="Nakayashiki H."/>
            <person name="Li W.H."/>
        </authorList>
    </citation>
    <scope>NUCLEOTIDE SEQUENCE [LARGE SCALE GENOMIC DNA]</scope>
    <source>
        <strain evidence="1">MZ5-1-6</strain>
    </source>
</reference>
<organism evidence="1 2">
    <name type="scientific">Pyricularia oryzae</name>
    <name type="common">Rice blast fungus</name>
    <name type="synonym">Magnaporthe oryzae</name>
    <dbReference type="NCBI Taxonomy" id="318829"/>
    <lineage>
        <taxon>Eukaryota</taxon>
        <taxon>Fungi</taxon>
        <taxon>Dikarya</taxon>
        <taxon>Ascomycota</taxon>
        <taxon>Pezizomycotina</taxon>
        <taxon>Sordariomycetes</taxon>
        <taxon>Sordariomycetidae</taxon>
        <taxon>Magnaporthales</taxon>
        <taxon>Pyriculariaceae</taxon>
        <taxon>Pyricularia</taxon>
    </lineage>
</organism>